<evidence type="ECO:0000313" key="2">
    <source>
        <dbReference type="Proteomes" id="UP000824782"/>
    </source>
</evidence>
<dbReference type="EMBL" id="WNYA01006588">
    <property type="protein sequence ID" value="KAG8541794.1"/>
    <property type="molecule type" value="Genomic_DNA"/>
</dbReference>
<keyword evidence="2" id="KW-1185">Reference proteome</keyword>
<name>A0AAV6YWQ7_ENGPU</name>
<reference evidence="1" key="1">
    <citation type="thesis" date="2020" institute="ProQuest LLC" country="789 East Eisenhower Parkway, Ann Arbor, MI, USA">
        <title>Comparative Genomics and Chromosome Evolution.</title>
        <authorList>
            <person name="Mudd A.B."/>
        </authorList>
    </citation>
    <scope>NUCLEOTIDE SEQUENCE</scope>
    <source>
        <strain evidence="1">237g6f4</strain>
        <tissue evidence="1">Blood</tissue>
    </source>
</reference>
<proteinExistence type="predicted"/>
<comment type="caution">
    <text evidence="1">The sequence shown here is derived from an EMBL/GenBank/DDBJ whole genome shotgun (WGS) entry which is preliminary data.</text>
</comment>
<dbReference type="AlphaFoldDB" id="A0AAV6YWQ7"/>
<sequence>MAHRAHSVAHQMCSNVAVSADAHPKQISSAHSVHTHLQPCGYCMYSEFQIVEVYSSICSFRHDICSIDLDECTVYIMKR</sequence>
<protein>
    <submittedName>
        <fullName evidence="1">Uncharacterized protein</fullName>
    </submittedName>
</protein>
<organism evidence="1 2">
    <name type="scientific">Engystomops pustulosus</name>
    <name type="common">Tungara frog</name>
    <name type="synonym">Physalaemus pustulosus</name>
    <dbReference type="NCBI Taxonomy" id="76066"/>
    <lineage>
        <taxon>Eukaryota</taxon>
        <taxon>Metazoa</taxon>
        <taxon>Chordata</taxon>
        <taxon>Craniata</taxon>
        <taxon>Vertebrata</taxon>
        <taxon>Euteleostomi</taxon>
        <taxon>Amphibia</taxon>
        <taxon>Batrachia</taxon>
        <taxon>Anura</taxon>
        <taxon>Neobatrachia</taxon>
        <taxon>Hyloidea</taxon>
        <taxon>Leptodactylidae</taxon>
        <taxon>Leiuperinae</taxon>
        <taxon>Engystomops</taxon>
    </lineage>
</organism>
<evidence type="ECO:0000313" key="1">
    <source>
        <dbReference type="EMBL" id="KAG8541794.1"/>
    </source>
</evidence>
<gene>
    <name evidence="1" type="ORF">GDO81_028242</name>
</gene>
<accession>A0AAV6YWQ7</accession>
<dbReference type="Proteomes" id="UP000824782">
    <property type="component" value="Unassembled WGS sequence"/>
</dbReference>